<dbReference type="SUPFAM" id="SSF103473">
    <property type="entry name" value="MFS general substrate transporter"/>
    <property type="match status" value="1"/>
</dbReference>
<dbReference type="EMBL" id="FMWP01000013">
    <property type="protein sequence ID" value="SCZ89506.1"/>
    <property type="molecule type" value="Genomic_DNA"/>
</dbReference>
<feature type="transmembrane region" description="Helical" evidence="2">
    <location>
        <begin position="127"/>
        <end position="146"/>
    </location>
</feature>
<dbReference type="AlphaFoldDB" id="A0A2X0KQD0"/>
<protein>
    <submittedName>
        <fullName evidence="3">BZ3500_MvSof-1268-A1-R1_Chr1-1g01224 protein</fullName>
    </submittedName>
</protein>
<gene>
    <name evidence="3" type="ORF">BZ3500_MVSOF-1268-A1-R1_CHR1-1G01224</name>
</gene>
<evidence type="ECO:0000313" key="3">
    <source>
        <dbReference type="EMBL" id="SCZ89506.1"/>
    </source>
</evidence>
<evidence type="ECO:0000256" key="1">
    <source>
        <dbReference type="SAM" id="MobiDB-lite"/>
    </source>
</evidence>
<reference evidence="4" key="1">
    <citation type="submission" date="2016-10" db="EMBL/GenBank/DDBJ databases">
        <authorList>
            <person name="Jeantristanb JTB J.-T."/>
            <person name="Ricardo R."/>
        </authorList>
    </citation>
    <scope>NUCLEOTIDE SEQUENCE [LARGE SCALE GENOMIC DNA]</scope>
</reference>
<evidence type="ECO:0000313" key="4">
    <source>
        <dbReference type="Proteomes" id="UP000249723"/>
    </source>
</evidence>
<evidence type="ECO:0000256" key="2">
    <source>
        <dbReference type="SAM" id="Phobius"/>
    </source>
</evidence>
<proteinExistence type="predicted"/>
<keyword evidence="2" id="KW-0472">Membrane</keyword>
<organism evidence="3 4">
    <name type="scientific">Microbotryum saponariae</name>
    <dbReference type="NCBI Taxonomy" id="289078"/>
    <lineage>
        <taxon>Eukaryota</taxon>
        <taxon>Fungi</taxon>
        <taxon>Dikarya</taxon>
        <taxon>Basidiomycota</taxon>
        <taxon>Pucciniomycotina</taxon>
        <taxon>Microbotryomycetes</taxon>
        <taxon>Microbotryales</taxon>
        <taxon>Microbotryaceae</taxon>
        <taxon>Microbotryum</taxon>
    </lineage>
</organism>
<keyword evidence="2" id="KW-0812">Transmembrane</keyword>
<accession>A0A2X0KQD0</accession>
<name>A0A2X0KQD0_9BASI</name>
<feature type="region of interest" description="Disordered" evidence="1">
    <location>
        <begin position="198"/>
        <end position="225"/>
    </location>
</feature>
<keyword evidence="2" id="KW-1133">Transmembrane helix</keyword>
<feature type="region of interest" description="Disordered" evidence="1">
    <location>
        <begin position="46"/>
        <end position="80"/>
    </location>
</feature>
<sequence length="225" mass="24625">MLSGRFSRMRHAVMSSPSCALSRVPTTSLDFVSETVNDVELAEVMTDHARPAPETRASTISTKGSEHREHPSTGSGAARASRNWHMARRCVAFAMVFMVGIHISATGLIISLMQTHYNLSYSQISTVYPPMIAAHAIACGGSSYLLNGIGMRWALTFVGINNDPENDQQKKKKGWTRSRTWTLPCWNQQMIPKMVNKRRRTAGPGVEPGSLPLIGKALTSKLSGP</sequence>
<dbReference type="STRING" id="289078.A0A2X0KQD0"/>
<dbReference type="OrthoDB" id="413079at2759"/>
<keyword evidence="4" id="KW-1185">Reference proteome</keyword>
<dbReference type="InterPro" id="IPR036259">
    <property type="entry name" value="MFS_trans_sf"/>
</dbReference>
<feature type="transmembrane region" description="Helical" evidence="2">
    <location>
        <begin position="91"/>
        <end position="115"/>
    </location>
</feature>
<dbReference type="Proteomes" id="UP000249723">
    <property type="component" value="Unassembled WGS sequence"/>
</dbReference>